<evidence type="ECO:0000313" key="7">
    <source>
        <dbReference type="Proteomes" id="UP001221838"/>
    </source>
</evidence>
<dbReference type="EC" id="2.7.13.3" evidence="2"/>
<dbReference type="SMART" id="SM00387">
    <property type="entry name" value="HATPase_c"/>
    <property type="match status" value="1"/>
</dbReference>
<accession>A0ABT5D6Q5</accession>
<dbReference type="Gene3D" id="3.30.450.20">
    <property type="entry name" value="PAS domain"/>
    <property type="match status" value="1"/>
</dbReference>
<dbReference type="PANTHER" id="PTHR43065:SF50">
    <property type="entry name" value="HISTIDINE KINASE"/>
    <property type="match status" value="1"/>
</dbReference>
<evidence type="ECO:0000259" key="5">
    <source>
        <dbReference type="PROSITE" id="PS50109"/>
    </source>
</evidence>
<gene>
    <name evidence="6" type="ORF">POL68_08685</name>
</gene>
<dbReference type="PROSITE" id="PS50109">
    <property type="entry name" value="HIS_KIN"/>
    <property type="match status" value="1"/>
</dbReference>
<dbReference type="InterPro" id="IPR036890">
    <property type="entry name" value="HATPase_C_sf"/>
</dbReference>
<evidence type="ECO:0000256" key="1">
    <source>
        <dbReference type="ARBA" id="ARBA00000085"/>
    </source>
</evidence>
<organism evidence="6 7">
    <name type="scientific">Stigmatella ashevillensis</name>
    <dbReference type="NCBI Taxonomy" id="2995309"/>
    <lineage>
        <taxon>Bacteria</taxon>
        <taxon>Pseudomonadati</taxon>
        <taxon>Myxococcota</taxon>
        <taxon>Myxococcia</taxon>
        <taxon>Myxococcales</taxon>
        <taxon>Cystobacterineae</taxon>
        <taxon>Archangiaceae</taxon>
        <taxon>Stigmatella</taxon>
    </lineage>
</organism>
<comment type="caution">
    <text evidence="6">The sequence shown here is derived from an EMBL/GenBank/DDBJ whole genome shotgun (WGS) entry which is preliminary data.</text>
</comment>
<dbReference type="SUPFAM" id="SSF55785">
    <property type="entry name" value="PYP-like sensor domain (PAS domain)"/>
    <property type="match status" value="1"/>
</dbReference>
<reference evidence="6 7" key="1">
    <citation type="submission" date="2022-11" db="EMBL/GenBank/DDBJ databases">
        <title>Minimal conservation of predation-associated metabolite biosynthetic gene clusters underscores biosynthetic potential of Myxococcota including descriptions for ten novel species: Archangium lansinium sp. nov., Myxococcus landrumus sp. nov., Nannocystis bai.</title>
        <authorList>
            <person name="Ahearne A."/>
            <person name="Stevens C."/>
            <person name="Dowd S."/>
        </authorList>
    </citation>
    <scope>NUCLEOTIDE SEQUENCE [LARGE SCALE GENOMIC DNA]</scope>
    <source>
        <strain evidence="6 7">NCWAL01</strain>
    </source>
</reference>
<dbReference type="NCBIfam" id="TIGR00229">
    <property type="entry name" value="sensory_box"/>
    <property type="match status" value="1"/>
</dbReference>
<keyword evidence="6" id="KW-0067">ATP-binding</keyword>
<keyword evidence="7" id="KW-1185">Reference proteome</keyword>
<dbReference type="InterPro" id="IPR000014">
    <property type="entry name" value="PAS"/>
</dbReference>
<feature type="compositionally biased region" description="Basic and acidic residues" evidence="4">
    <location>
        <begin position="1"/>
        <end position="16"/>
    </location>
</feature>
<protein>
    <recommendedName>
        <fullName evidence="2">histidine kinase</fullName>
        <ecNumber evidence="2">2.7.13.3</ecNumber>
    </recommendedName>
</protein>
<keyword evidence="3" id="KW-0175">Coiled coil</keyword>
<feature type="region of interest" description="Disordered" evidence="4">
    <location>
        <begin position="1"/>
        <end position="21"/>
    </location>
</feature>
<dbReference type="SUPFAM" id="SSF55874">
    <property type="entry name" value="ATPase domain of HSP90 chaperone/DNA topoisomerase II/histidine kinase"/>
    <property type="match status" value="1"/>
</dbReference>
<dbReference type="Proteomes" id="UP001221838">
    <property type="component" value="Unassembled WGS sequence"/>
</dbReference>
<dbReference type="Gene3D" id="3.30.565.10">
    <property type="entry name" value="Histidine kinase-like ATPase, C-terminal domain"/>
    <property type="match status" value="1"/>
</dbReference>
<evidence type="ECO:0000313" key="6">
    <source>
        <dbReference type="EMBL" id="MDC0708543.1"/>
    </source>
</evidence>
<dbReference type="EMBL" id="JAQNDM010000002">
    <property type="protein sequence ID" value="MDC0708543.1"/>
    <property type="molecule type" value="Genomic_DNA"/>
</dbReference>
<dbReference type="GO" id="GO:0005524">
    <property type="term" value="F:ATP binding"/>
    <property type="evidence" value="ECO:0007669"/>
    <property type="project" value="UniProtKB-KW"/>
</dbReference>
<dbReference type="Pfam" id="PF02518">
    <property type="entry name" value="HATPase_c"/>
    <property type="match status" value="1"/>
</dbReference>
<evidence type="ECO:0000256" key="3">
    <source>
        <dbReference type="SAM" id="Coils"/>
    </source>
</evidence>
<dbReference type="InterPro" id="IPR005467">
    <property type="entry name" value="His_kinase_dom"/>
</dbReference>
<dbReference type="Gene3D" id="1.10.287.130">
    <property type="match status" value="1"/>
</dbReference>
<dbReference type="InterPro" id="IPR035965">
    <property type="entry name" value="PAS-like_dom_sf"/>
</dbReference>
<evidence type="ECO:0000256" key="4">
    <source>
        <dbReference type="SAM" id="MobiDB-lite"/>
    </source>
</evidence>
<dbReference type="PANTHER" id="PTHR43065">
    <property type="entry name" value="SENSOR HISTIDINE KINASE"/>
    <property type="match status" value="1"/>
</dbReference>
<dbReference type="RefSeq" id="WP_272136492.1">
    <property type="nucleotide sequence ID" value="NZ_JAQNDM010000002.1"/>
</dbReference>
<sequence>MSPSAHELEQPAREEQTGPEGVLTLTERTEQLRALVHALPDLIFRQSLDGTYLDFVVSKAEELTASAESMVGANIRQLELPPALIDKVLTHLKRAIEDGTIEVFEYELQVLRGLQHYESRIVRCGPNEAVCIIRNVTERKQAEKRLLDQEEELLRHRAHLEALVHQRTEKLVQATRALEERQAQLIQAEKMASLGQMAAGVAHEISSPVGYVLSNLGALTEYISILMPQLRLQQELLASSAPSSARESLIERMRASWEREDAKSILEDMPELLQESLVGARRIQEIVQTLRLFAREDAKEPQLTDLNAELESTLKMVWNQLKYKCTVKRDFGPLPLLRCHPTQLSQVFTNLLINAAQAIETQGEIAISTRHENGEITVRISDTGKGMTPEVRSRLFTPFFTTKPREQGTGLGLSVSYSIIASHQGHIEVQSEPGQGTTFTIRLPLLTE</sequence>
<proteinExistence type="predicted"/>
<name>A0ABT5D6Q5_9BACT</name>
<dbReference type="PRINTS" id="PR00344">
    <property type="entry name" value="BCTRLSENSOR"/>
</dbReference>
<feature type="coiled-coil region" evidence="3">
    <location>
        <begin position="133"/>
        <end position="191"/>
    </location>
</feature>
<comment type="catalytic activity">
    <reaction evidence="1">
        <text>ATP + protein L-histidine = ADP + protein N-phospho-L-histidine.</text>
        <dbReference type="EC" id="2.7.13.3"/>
    </reaction>
</comment>
<feature type="domain" description="Histidine kinase" evidence="5">
    <location>
        <begin position="200"/>
        <end position="447"/>
    </location>
</feature>
<keyword evidence="6" id="KW-0547">Nucleotide-binding</keyword>
<dbReference type="InterPro" id="IPR004358">
    <property type="entry name" value="Sig_transdc_His_kin-like_C"/>
</dbReference>
<evidence type="ECO:0000256" key="2">
    <source>
        <dbReference type="ARBA" id="ARBA00012438"/>
    </source>
</evidence>
<dbReference type="InterPro" id="IPR003594">
    <property type="entry name" value="HATPase_dom"/>
</dbReference>